<dbReference type="Proteomes" id="UP000196368">
    <property type="component" value="Unassembled WGS sequence"/>
</dbReference>
<protein>
    <recommendedName>
        <fullName evidence="9">Type II secretion system protein GspG C-terminal domain-containing protein</fullName>
    </recommendedName>
</protein>
<dbReference type="PANTHER" id="PTHR30093">
    <property type="entry name" value="GENERAL SECRETION PATHWAY PROTEIN G"/>
    <property type="match status" value="1"/>
</dbReference>
<comment type="subcellular location">
    <subcellularLocation>
        <location evidence="1">Membrane</location>
        <topology evidence="1">Single-pass membrane protein</topology>
    </subcellularLocation>
</comment>
<dbReference type="Pfam" id="PF07963">
    <property type="entry name" value="N_methyl"/>
    <property type="match status" value="1"/>
</dbReference>
<gene>
    <name evidence="7" type="ORF">B5F75_05350</name>
</gene>
<sequence length="194" mass="21094">MATIYQKSFPGTKNAGFTLIELLVVVLIIGILAAVAVPQYQKAVEKSRISALFPIARAVETAQKAYYMATGSFSNEMSNLDISVPLPTAPAAPPCSLAYQSSDSARQDTQTVVALNNRSSAKSYFVAAARLTGPYKCSGIKIPLKDVSVLKEGKTYCYEHIAHFTGEAGSFCQKMMNGTYVTSFDSCRFYEIRQ</sequence>
<dbReference type="EMBL" id="NFJD01000003">
    <property type="protein sequence ID" value="OUO56618.1"/>
    <property type="molecule type" value="Genomic_DNA"/>
</dbReference>
<name>A0A1Y4DI44_9BACT</name>
<comment type="caution">
    <text evidence="7">The sequence shown here is derived from an EMBL/GenBank/DDBJ whole genome shotgun (WGS) entry which is preliminary data.</text>
</comment>
<accession>A0A1Y4DI44</accession>
<dbReference type="PROSITE" id="PS00409">
    <property type="entry name" value="PROKAR_NTER_METHYL"/>
    <property type="match status" value="1"/>
</dbReference>
<evidence type="ECO:0008006" key="9">
    <source>
        <dbReference type="Google" id="ProtNLM"/>
    </source>
</evidence>
<dbReference type="InterPro" id="IPR045584">
    <property type="entry name" value="Pilin-like"/>
</dbReference>
<evidence type="ECO:0000256" key="3">
    <source>
        <dbReference type="ARBA" id="ARBA00022692"/>
    </source>
</evidence>
<keyword evidence="2" id="KW-0488">Methylation</keyword>
<evidence type="ECO:0000256" key="2">
    <source>
        <dbReference type="ARBA" id="ARBA00022481"/>
    </source>
</evidence>
<keyword evidence="5 6" id="KW-0472">Membrane</keyword>
<evidence type="ECO:0000313" key="7">
    <source>
        <dbReference type="EMBL" id="OUO56618.1"/>
    </source>
</evidence>
<dbReference type="Gene3D" id="3.30.700.10">
    <property type="entry name" value="Glycoprotein, Type 4 Pilin"/>
    <property type="match status" value="1"/>
</dbReference>
<dbReference type="SUPFAM" id="SSF54523">
    <property type="entry name" value="Pili subunits"/>
    <property type="match status" value="1"/>
</dbReference>
<evidence type="ECO:0000256" key="6">
    <source>
        <dbReference type="SAM" id="Phobius"/>
    </source>
</evidence>
<evidence type="ECO:0000256" key="4">
    <source>
        <dbReference type="ARBA" id="ARBA00022989"/>
    </source>
</evidence>
<dbReference type="RefSeq" id="WP_275531909.1">
    <property type="nucleotide sequence ID" value="NZ_NFJD01000003.1"/>
</dbReference>
<feature type="transmembrane region" description="Helical" evidence="6">
    <location>
        <begin position="15"/>
        <end position="37"/>
    </location>
</feature>
<keyword evidence="4 6" id="KW-1133">Transmembrane helix</keyword>
<organism evidence="7 8">
    <name type="scientific">Candidatus Avelusimicrobium gallicola</name>
    <dbReference type="NCBI Taxonomy" id="2562704"/>
    <lineage>
        <taxon>Bacteria</taxon>
        <taxon>Pseudomonadati</taxon>
        <taxon>Elusimicrobiota</taxon>
        <taxon>Elusimicrobia</taxon>
        <taxon>Elusimicrobiales</taxon>
        <taxon>Elusimicrobiaceae</taxon>
        <taxon>Candidatus Avelusimicrobium</taxon>
    </lineage>
</organism>
<dbReference type="NCBIfam" id="TIGR02532">
    <property type="entry name" value="IV_pilin_GFxxxE"/>
    <property type="match status" value="1"/>
</dbReference>
<keyword evidence="8" id="KW-1185">Reference proteome</keyword>
<evidence type="ECO:0000256" key="5">
    <source>
        <dbReference type="ARBA" id="ARBA00023136"/>
    </source>
</evidence>
<proteinExistence type="predicted"/>
<dbReference type="PANTHER" id="PTHR30093:SF44">
    <property type="entry name" value="TYPE II SECRETION SYSTEM CORE PROTEIN G"/>
    <property type="match status" value="1"/>
</dbReference>
<dbReference type="InterPro" id="IPR012902">
    <property type="entry name" value="N_methyl_site"/>
</dbReference>
<evidence type="ECO:0000256" key="1">
    <source>
        <dbReference type="ARBA" id="ARBA00004167"/>
    </source>
</evidence>
<evidence type="ECO:0000313" key="8">
    <source>
        <dbReference type="Proteomes" id="UP000196368"/>
    </source>
</evidence>
<keyword evidence="3 6" id="KW-0812">Transmembrane</keyword>
<dbReference type="AlphaFoldDB" id="A0A1Y4DI44"/>
<reference evidence="8" key="1">
    <citation type="submission" date="2017-04" db="EMBL/GenBank/DDBJ databases">
        <title>Function of individual gut microbiota members based on whole genome sequencing of pure cultures obtained from chicken caecum.</title>
        <authorList>
            <person name="Medvecky M."/>
            <person name="Cejkova D."/>
            <person name="Polansky O."/>
            <person name="Karasova D."/>
            <person name="Kubasova T."/>
            <person name="Cizek A."/>
            <person name="Rychlik I."/>
        </authorList>
    </citation>
    <scope>NUCLEOTIDE SEQUENCE [LARGE SCALE GENOMIC DNA]</scope>
    <source>
        <strain evidence="8">An273</strain>
    </source>
</reference>
<dbReference type="GO" id="GO:0016020">
    <property type="term" value="C:membrane"/>
    <property type="evidence" value="ECO:0007669"/>
    <property type="project" value="UniProtKB-SubCell"/>
</dbReference>